<feature type="transmembrane region" description="Helical" evidence="1">
    <location>
        <begin position="76"/>
        <end position="98"/>
    </location>
</feature>
<proteinExistence type="predicted"/>
<feature type="transmembrane region" description="Helical" evidence="1">
    <location>
        <begin position="118"/>
        <end position="140"/>
    </location>
</feature>
<dbReference type="RefSeq" id="XP_013289362.1">
    <property type="nucleotide sequence ID" value="XM_013433908.1"/>
</dbReference>
<name>A0A0D2HM86_9EURO</name>
<keyword evidence="1" id="KW-1133">Transmembrane helix</keyword>
<accession>A0A0D2HM86</accession>
<dbReference type="VEuPathDB" id="FungiDB:Z517_00946"/>
<dbReference type="Proteomes" id="UP000053029">
    <property type="component" value="Unassembled WGS sequence"/>
</dbReference>
<keyword evidence="1" id="KW-0472">Membrane</keyword>
<gene>
    <name evidence="2" type="ORF">Z517_00946</name>
</gene>
<keyword evidence="3" id="KW-1185">Reference proteome</keyword>
<sequence>MEALASQGLRVLAFAHRLHDSRFTEGGFMGSNTPHREHIERDLTIVGLLGIYDPPRPESMNLKYGVFTPEFLCDMLFYGLAEAGCILGPFTLVIWGFANGDLGTDCNVAYSDSCTPMFRARATAYAATTWIFVFFAWKLIDLRRSFFYMPDDLRG</sequence>
<dbReference type="STRING" id="1442368.A0A0D2HM86"/>
<evidence type="ECO:0000256" key="1">
    <source>
        <dbReference type="SAM" id="Phobius"/>
    </source>
</evidence>
<dbReference type="Pfam" id="PF13246">
    <property type="entry name" value="Cation_ATPase"/>
    <property type="match status" value="1"/>
</dbReference>
<dbReference type="GeneID" id="25300436"/>
<dbReference type="InterPro" id="IPR023299">
    <property type="entry name" value="ATPase_P-typ_cyto_dom_N"/>
</dbReference>
<dbReference type="SUPFAM" id="SSF81665">
    <property type="entry name" value="Calcium ATPase, transmembrane domain M"/>
    <property type="match status" value="1"/>
</dbReference>
<dbReference type="InterPro" id="IPR023298">
    <property type="entry name" value="ATPase_P-typ_TM_dom_sf"/>
</dbReference>
<protein>
    <submittedName>
        <fullName evidence="2">Uncharacterized protein</fullName>
    </submittedName>
</protein>
<dbReference type="EMBL" id="KN846969">
    <property type="protein sequence ID" value="KIW85554.1"/>
    <property type="molecule type" value="Genomic_DNA"/>
</dbReference>
<dbReference type="SUPFAM" id="SSF81660">
    <property type="entry name" value="Metal cation-transporting ATPase, ATP-binding domain N"/>
    <property type="match status" value="1"/>
</dbReference>
<evidence type="ECO:0000313" key="2">
    <source>
        <dbReference type="EMBL" id="KIW85554.1"/>
    </source>
</evidence>
<keyword evidence="1" id="KW-0812">Transmembrane</keyword>
<dbReference type="GO" id="GO:0000166">
    <property type="term" value="F:nucleotide binding"/>
    <property type="evidence" value="ECO:0007669"/>
    <property type="project" value="InterPro"/>
</dbReference>
<evidence type="ECO:0000313" key="3">
    <source>
        <dbReference type="Proteomes" id="UP000053029"/>
    </source>
</evidence>
<dbReference type="AlphaFoldDB" id="A0A0D2HM86"/>
<reference evidence="2 3" key="1">
    <citation type="submission" date="2015-01" db="EMBL/GenBank/DDBJ databases">
        <title>The Genome Sequence of Fonsecaea pedrosoi CBS 271.37.</title>
        <authorList>
            <consortium name="The Broad Institute Genomics Platform"/>
            <person name="Cuomo C."/>
            <person name="de Hoog S."/>
            <person name="Gorbushina A."/>
            <person name="Stielow B."/>
            <person name="Teixiera M."/>
            <person name="Abouelleil A."/>
            <person name="Chapman S.B."/>
            <person name="Priest M."/>
            <person name="Young S.K."/>
            <person name="Wortman J."/>
            <person name="Nusbaum C."/>
            <person name="Birren B."/>
        </authorList>
    </citation>
    <scope>NUCLEOTIDE SEQUENCE [LARGE SCALE GENOMIC DNA]</scope>
    <source>
        <strain evidence="2 3">CBS 271.37</strain>
    </source>
</reference>
<dbReference type="HOGENOM" id="CLU_1695500_0_0_1"/>
<dbReference type="Gene3D" id="3.40.1110.10">
    <property type="entry name" value="Calcium-transporting ATPase, cytoplasmic domain N"/>
    <property type="match status" value="1"/>
</dbReference>
<organism evidence="2 3">
    <name type="scientific">Fonsecaea pedrosoi CBS 271.37</name>
    <dbReference type="NCBI Taxonomy" id="1442368"/>
    <lineage>
        <taxon>Eukaryota</taxon>
        <taxon>Fungi</taxon>
        <taxon>Dikarya</taxon>
        <taxon>Ascomycota</taxon>
        <taxon>Pezizomycotina</taxon>
        <taxon>Eurotiomycetes</taxon>
        <taxon>Chaetothyriomycetidae</taxon>
        <taxon>Chaetothyriales</taxon>
        <taxon>Herpotrichiellaceae</taxon>
        <taxon>Fonsecaea</taxon>
    </lineage>
</organism>